<sequence length="425" mass="49556">MSSAMMKRLQRAVRRLVSKITKTKHHQEPKKQREQQGEHEEHEHEQQQQEEEHEEHEEHEDQEEHREHEVEQQQQQQQQKTVCALLEVPVEIALLIAKNLPLHGQLLLSQTCRALRIALHHPLGLDKAKWGSSQSVEFLSCLARQRPDHWACWRCHCLHRTDHADSPASQFRQRRGCKSRSGEIFGPRIGSLFRLYHFHVQLALKYTRLARAGLEDEGGRRQRHLEKILQPYHGGLPTRLPPSLLIWYSIFPRIVDGRFLVLSVWSFEDEDTEVKRQRDVLRFVLPLCPHKNYHDLAWAIRRRKKQLLLDQQFAFCRTGNELAPTSPVRVEVHDACPNCRTDFSVRGSQMCSVLRCWQDLGPEASPRNRVWRARADMLEDNRLPNVYHEPGSVRALYESVDGVLEPEEHEKTTQSTSSVEGKVGA</sequence>
<evidence type="ECO:0000313" key="3">
    <source>
        <dbReference type="Proteomes" id="UP000824596"/>
    </source>
</evidence>
<comment type="caution">
    <text evidence="2">The sequence shown here is derived from an EMBL/GenBank/DDBJ whole genome shotgun (WGS) entry which is preliminary data.</text>
</comment>
<proteinExistence type="predicted"/>
<reference evidence="2" key="1">
    <citation type="submission" date="2021-09" db="EMBL/GenBank/DDBJ databases">
        <title>A high-quality genome of the endoparasitic fungus Hirsutella rhossiliensis with a comparison of Hirsutella genomes reveals transposable elements contributing to genome size variation.</title>
        <authorList>
            <person name="Lin R."/>
            <person name="Jiao Y."/>
            <person name="Sun X."/>
            <person name="Ling J."/>
            <person name="Xie B."/>
            <person name="Cheng X."/>
        </authorList>
    </citation>
    <scope>NUCLEOTIDE SEQUENCE</scope>
    <source>
        <strain evidence="2">HR02</strain>
    </source>
</reference>
<dbReference type="OrthoDB" id="4921238at2759"/>
<organism evidence="2 3">
    <name type="scientific">Hirsutella rhossiliensis</name>
    <dbReference type="NCBI Taxonomy" id="111463"/>
    <lineage>
        <taxon>Eukaryota</taxon>
        <taxon>Fungi</taxon>
        <taxon>Dikarya</taxon>
        <taxon>Ascomycota</taxon>
        <taxon>Pezizomycotina</taxon>
        <taxon>Sordariomycetes</taxon>
        <taxon>Hypocreomycetidae</taxon>
        <taxon>Hypocreales</taxon>
        <taxon>Ophiocordycipitaceae</taxon>
        <taxon>Hirsutella</taxon>
    </lineage>
</organism>
<dbReference type="Proteomes" id="UP000824596">
    <property type="component" value="Unassembled WGS sequence"/>
</dbReference>
<dbReference type="GeneID" id="68353386"/>
<dbReference type="EMBL" id="JAIZPD010000004">
    <property type="protein sequence ID" value="KAH0963829.1"/>
    <property type="molecule type" value="Genomic_DNA"/>
</dbReference>
<dbReference type="RefSeq" id="XP_044721342.1">
    <property type="nucleotide sequence ID" value="XM_044862728.1"/>
</dbReference>
<name>A0A9P8SJ40_9HYPO</name>
<feature type="compositionally biased region" description="Acidic residues" evidence="1">
    <location>
        <begin position="48"/>
        <end position="61"/>
    </location>
</feature>
<feature type="compositionally biased region" description="Basic residues" evidence="1">
    <location>
        <begin position="8"/>
        <end position="28"/>
    </location>
</feature>
<feature type="region of interest" description="Disordered" evidence="1">
    <location>
        <begin position="1"/>
        <end position="75"/>
    </location>
</feature>
<feature type="compositionally biased region" description="Basic and acidic residues" evidence="1">
    <location>
        <begin position="29"/>
        <end position="47"/>
    </location>
</feature>
<evidence type="ECO:0000256" key="1">
    <source>
        <dbReference type="SAM" id="MobiDB-lite"/>
    </source>
</evidence>
<dbReference type="AlphaFoldDB" id="A0A9P8SJ40"/>
<feature type="region of interest" description="Disordered" evidence="1">
    <location>
        <begin position="403"/>
        <end position="425"/>
    </location>
</feature>
<keyword evidence="3" id="KW-1185">Reference proteome</keyword>
<evidence type="ECO:0000313" key="2">
    <source>
        <dbReference type="EMBL" id="KAH0963829.1"/>
    </source>
</evidence>
<accession>A0A9P8SJ40</accession>
<gene>
    <name evidence="2" type="ORF">HRG_04257</name>
</gene>
<protein>
    <recommendedName>
        <fullName evidence="4">F-box domain-containing protein</fullName>
    </recommendedName>
</protein>
<feature type="compositionally biased region" description="Basic and acidic residues" evidence="1">
    <location>
        <begin position="62"/>
        <end position="71"/>
    </location>
</feature>
<evidence type="ECO:0008006" key="4">
    <source>
        <dbReference type="Google" id="ProtNLM"/>
    </source>
</evidence>